<evidence type="ECO:0000256" key="4">
    <source>
        <dbReference type="ARBA" id="ARBA00022576"/>
    </source>
</evidence>
<comment type="similarity">
    <text evidence="2 7">Belongs to the class-I pyridoxal-phosphate-dependent aminotransferase family.</text>
</comment>
<dbReference type="GO" id="GO:0030170">
    <property type="term" value="F:pyridoxal phosphate binding"/>
    <property type="evidence" value="ECO:0007669"/>
    <property type="project" value="InterPro"/>
</dbReference>
<evidence type="ECO:0000313" key="10">
    <source>
        <dbReference type="Proteomes" id="UP000183815"/>
    </source>
</evidence>
<feature type="domain" description="Aminotransferase class I/classII large" evidence="8">
    <location>
        <begin position="15"/>
        <end position="351"/>
    </location>
</feature>
<evidence type="ECO:0000256" key="2">
    <source>
        <dbReference type="ARBA" id="ARBA00007441"/>
    </source>
</evidence>
<dbReference type="Pfam" id="PF00155">
    <property type="entry name" value="Aminotran_1_2"/>
    <property type="match status" value="1"/>
</dbReference>
<dbReference type="AlphaFoldDB" id="A0A1J5U2P8"/>
<comment type="caution">
    <text evidence="9">The sequence shown here is derived from an EMBL/GenBank/DDBJ whole genome shotgun (WGS) entry which is preliminary data.</text>
</comment>
<evidence type="ECO:0000256" key="5">
    <source>
        <dbReference type="ARBA" id="ARBA00022679"/>
    </source>
</evidence>
<dbReference type="GO" id="GO:0008483">
    <property type="term" value="F:transaminase activity"/>
    <property type="evidence" value="ECO:0007669"/>
    <property type="project" value="UniProtKB-KW"/>
</dbReference>
<name>A0A1J5U2P8_9ARCH</name>
<comment type="subunit">
    <text evidence="3">Homodimer.</text>
</comment>
<protein>
    <recommendedName>
        <fullName evidence="7">Aminotransferase</fullName>
        <ecNumber evidence="7">2.6.1.-</ecNumber>
    </recommendedName>
</protein>
<keyword evidence="5 7" id="KW-0808">Transferase</keyword>
<dbReference type="PANTHER" id="PTHR46383">
    <property type="entry name" value="ASPARTATE AMINOTRANSFERASE"/>
    <property type="match status" value="1"/>
</dbReference>
<keyword evidence="6" id="KW-0663">Pyridoxal phosphate</keyword>
<dbReference type="InterPro" id="IPR004839">
    <property type="entry name" value="Aminotransferase_I/II_large"/>
</dbReference>
<evidence type="ECO:0000256" key="3">
    <source>
        <dbReference type="ARBA" id="ARBA00011738"/>
    </source>
</evidence>
<comment type="cofactor">
    <cofactor evidence="1 7">
        <name>pyridoxal 5'-phosphate</name>
        <dbReference type="ChEBI" id="CHEBI:597326"/>
    </cofactor>
</comment>
<dbReference type="PANTHER" id="PTHR46383:SF1">
    <property type="entry name" value="ASPARTATE AMINOTRANSFERASE"/>
    <property type="match status" value="1"/>
</dbReference>
<evidence type="ECO:0000313" key="9">
    <source>
        <dbReference type="EMBL" id="OIR20316.1"/>
    </source>
</evidence>
<evidence type="ECO:0000256" key="6">
    <source>
        <dbReference type="ARBA" id="ARBA00022898"/>
    </source>
</evidence>
<dbReference type="InterPro" id="IPR015421">
    <property type="entry name" value="PyrdxlP-dep_Trfase_major"/>
</dbReference>
<dbReference type="NCBIfam" id="NF004870">
    <property type="entry name" value="PRK06225.1"/>
    <property type="match status" value="1"/>
</dbReference>
<dbReference type="PROSITE" id="PS00105">
    <property type="entry name" value="AA_TRANSFER_CLASS_1"/>
    <property type="match status" value="1"/>
</dbReference>
<dbReference type="Gene3D" id="3.40.640.10">
    <property type="entry name" value="Type I PLP-dependent aspartate aminotransferase-like (Major domain)"/>
    <property type="match status" value="1"/>
</dbReference>
<dbReference type="InterPro" id="IPR050596">
    <property type="entry name" value="AspAT/PAT-like"/>
</dbReference>
<dbReference type="SUPFAM" id="SSF53383">
    <property type="entry name" value="PLP-dependent transferases"/>
    <property type="match status" value="1"/>
</dbReference>
<evidence type="ECO:0000256" key="1">
    <source>
        <dbReference type="ARBA" id="ARBA00001933"/>
    </source>
</evidence>
<proteinExistence type="inferred from homology"/>
<reference evidence="9 10" key="1">
    <citation type="submission" date="2016-08" db="EMBL/GenBank/DDBJ databases">
        <title>New Insights into Marine Group III Euryarchaeota, from dark to light.</title>
        <authorList>
            <person name="Haro-Moreno J.M."/>
            <person name="Rodriguez-Valera F."/>
            <person name="Lopez-Garcia P."/>
            <person name="Moreira D."/>
            <person name="Martin-Cuadrado A.B."/>
        </authorList>
    </citation>
    <scope>NUCLEOTIDE SEQUENCE [LARGE SCALE GENOMIC DNA]</scope>
    <source>
        <strain evidence="9">CG-Bathy1</strain>
    </source>
</reference>
<evidence type="ECO:0000256" key="7">
    <source>
        <dbReference type="RuleBase" id="RU000481"/>
    </source>
</evidence>
<dbReference type="CDD" id="cd00609">
    <property type="entry name" value="AAT_like"/>
    <property type="match status" value="1"/>
</dbReference>
<dbReference type="EC" id="2.6.1.-" evidence="7"/>
<dbReference type="Gene3D" id="3.90.1150.10">
    <property type="entry name" value="Aspartate Aminotransferase, domain 1"/>
    <property type="match status" value="1"/>
</dbReference>
<accession>A0A1J5U2P8</accession>
<evidence type="ECO:0000259" key="8">
    <source>
        <dbReference type="Pfam" id="PF00155"/>
    </source>
</evidence>
<gene>
    <name evidence="9" type="ORF">BEU04_00465</name>
</gene>
<dbReference type="InterPro" id="IPR015422">
    <property type="entry name" value="PyrdxlP-dep_Trfase_small"/>
</dbReference>
<organism evidence="9 10">
    <name type="scientific">Marine Group III euryarchaeote CG-Bathy1</name>
    <dbReference type="NCBI Taxonomy" id="1889001"/>
    <lineage>
        <taxon>Archaea</taxon>
        <taxon>Methanobacteriati</taxon>
        <taxon>Thermoplasmatota</taxon>
        <taxon>Thermoplasmata</taxon>
        <taxon>Candidatus Thermoprofundales</taxon>
    </lineage>
</organism>
<dbReference type="Proteomes" id="UP000183815">
    <property type="component" value="Unassembled WGS sequence"/>
</dbReference>
<dbReference type="InterPro" id="IPR004838">
    <property type="entry name" value="NHTrfase_class1_PyrdxlP-BS"/>
</dbReference>
<dbReference type="InterPro" id="IPR015424">
    <property type="entry name" value="PyrdxlP-dep_Trfase"/>
</dbReference>
<keyword evidence="4 7" id="KW-0032">Aminotransferase</keyword>
<sequence>MTNPFEYAHARDDIAWMAQNTNHLPTHPLVKERLREIVDSGEYSKYPIAAGLDELKRLILDDLKLPEYDLHITNGGTEGLYCLMRYLLPEGSQMITSDPSYFIIHKFAKIGGAKTTDIPIYGNNFRYSIDEIKKAITPETKAILLIDPLNPLGTTYPEKEIKEICDLARENDLWIVNDVTYRDFAPNHVLTTKYYPEKTIVVYSVSKNCGLAGLRVGALVGPKDFIKDIKGHMSADLGINILGQHAAVAALETKNEWLPGMIKTCNLNQEMIRDAVEMVPEAYLPVYPSAATMMVIDIEKTGINGNDIQNELLYQHQIFVRAGDYVSATFGEKFIRVSFSIPTSDVERFYEQFPKVMEKLKR</sequence>
<dbReference type="EMBL" id="MIYU01000001">
    <property type="protein sequence ID" value="OIR20316.1"/>
    <property type="molecule type" value="Genomic_DNA"/>
</dbReference>
<dbReference type="GO" id="GO:0006520">
    <property type="term" value="P:amino acid metabolic process"/>
    <property type="evidence" value="ECO:0007669"/>
    <property type="project" value="InterPro"/>
</dbReference>